<reference evidence="1" key="2">
    <citation type="submission" date="2021-04" db="EMBL/GenBank/DDBJ databases">
        <authorList>
            <person name="Gilroy R."/>
        </authorList>
    </citation>
    <scope>NUCLEOTIDE SEQUENCE</scope>
    <source>
        <strain evidence="1">CHK173-259</strain>
    </source>
</reference>
<accession>A0A9D1U574</accession>
<organism evidence="1 2">
    <name type="scientific">Candidatus Levilactobacillus faecigallinarum</name>
    <dbReference type="NCBI Taxonomy" id="2838638"/>
    <lineage>
        <taxon>Bacteria</taxon>
        <taxon>Bacillati</taxon>
        <taxon>Bacillota</taxon>
        <taxon>Bacilli</taxon>
        <taxon>Lactobacillales</taxon>
        <taxon>Lactobacillaceae</taxon>
        <taxon>Levilactobacillus</taxon>
    </lineage>
</organism>
<dbReference type="Proteomes" id="UP000886822">
    <property type="component" value="Unassembled WGS sequence"/>
</dbReference>
<reference evidence="1" key="1">
    <citation type="journal article" date="2021" name="PeerJ">
        <title>Extensive microbial diversity within the chicken gut microbiome revealed by metagenomics and culture.</title>
        <authorList>
            <person name="Gilroy R."/>
            <person name="Ravi A."/>
            <person name="Getino M."/>
            <person name="Pursley I."/>
            <person name="Horton D.L."/>
            <person name="Alikhan N.F."/>
            <person name="Baker D."/>
            <person name="Gharbi K."/>
            <person name="Hall N."/>
            <person name="Watson M."/>
            <person name="Adriaenssens E.M."/>
            <person name="Foster-Nyarko E."/>
            <person name="Jarju S."/>
            <person name="Secka A."/>
            <person name="Antonio M."/>
            <person name="Oren A."/>
            <person name="Chaudhuri R.R."/>
            <person name="La Ragione R."/>
            <person name="Hildebrand F."/>
            <person name="Pallen M.J."/>
        </authorList>
    </citation>
    <scope>NUCLEOTIDE SEQUENCE</scope>
    <source>
        <strain evidence="1">CHK173-259</strain>
    </source>
</reference>
<proteinExistence type="predicted"/>
<gene>
    <name evidence="1" type="ORF">H9875_07545</name>
</gene>
<comment type="caution">
    <text evidence="1">The sequence shown here is derived from an EMBL/GenBank/DDBJ whole genome shotgun (WGS) entry which is preliminary data.</text>
</comment>
<dbReference type="AlphaFoldDB" id="A0A9D1U574"/>
<evidence type="ECO:0000313" key="2">
    <source>
        <dbReference type="Proteomes" id="UP000886822"/>
    </source>
</evidence>
<protein>
    <submittedName>
        <fullName evidence="1">Uncharacterized protein</fullName>
    </submittedName>
</protein>
<dbReference type="EMBL" id="DXGJ01000060">
    <property type="protein sequence ID" value="HIW72461.1"/>
    <property type="molecule type" value="Genomic_DNA"/>
</dbReference>
<sequence>MKADIASSADLVPYLAKSGLKGNQDLARQIQQTGWTQQNVTQRQNDFAASTTLVW</sequence>
<name>A0A9D1U574_9LACO</name>
<evidence type="ECO:0000313" key="1">
    <source>
        <dbReference type="EMBL" id="HIW72461.1"/>
    </source>
</evidence>